<evidence type="ECO:0000256" key="1">
    <source>
        <dbReference type="ARBA" id="ARBA00004141"/>
    </source>
</evidence>
<evidence type="ECO:0000256" key="9">
    <source>
        <dbReference type="SAM" id="MobiDB-lite"/>
    </source>
</evidence>
<dbReference type="PANTHER" id="PTHR23502">
    <property type="entry name" value="MAJOR FACILITATOR SUPERFAMILY"/>
    <property type="match status" value="1"/>
</dbReference>
<evidence type="ECO:0000256" key="10">
    <source>
        <dbReference type="SAM" id="Phobius"/>
    </source>
</evidence>
<evidence type="ECO:0000256" key="7">
    <source>
        <dbReference type="ARBA" id="ARBA00069139"/>
    </source>
</evidence>
<feature type="transmembrane region" description="Helical" evidence="10">
    <location>
        <begin position="141"/>
        <end position="160"/>
    </location>
</feature>
<gene>
    <name evidence="12" type="ORF">LTR09_007311</name>
</gene>
<keyword evidence="2 10" id="KW-0812">Transmembrane</keyword>
<protein>
    <recommendedName>
        <fullName evidence="7">Cercosporin MFS transporter CTB4</fullName>
    </recommendedName>
    <alternativeName>
        <fullName evidence="8">Cercosporin toxin biosynthesis cluster protein 4</fullName>
    </alternativeName>
</protein>
<evidence type="ECO:0000256" key="8">
    <source>
        <dbReference type="ARBA" id="ARBA00077167"/>
    </source>
</evidence>
<comment type="similarity">
    <text evidence="5">Belongs to the major facilitator superfamily. CAR1 family.</text>
</comment>
<comment type="caution">
    <text evidence="12">The sequence shown here is derived from an EMBL/GenBank/DDBJ whole genome shotgun (WGS) entry which is preliminary data.</text>
</comment>
<evidence type="ECO:0000256" key="3">
    <source>
        <dbReference type="ARBA" id="ARBA00022989"/>
    </source>
</evidence>
<sequence length="546" mass="59047">MTMLESKEALPGDDGQSNALQAELSKESTNIDKDLQQESESIASALGGNDDRDSIDEQRGADLEKATTHASQGSHNTATRIVTAVDWTGPDDDENPMTWPLWKKAYNTIAIGSLACAVTCGSSLITPAVPEIAEHFEVSRTAAILSLTLYVLGLALGPVIAAPISETYGRSIVYKITAPLFLLFILGAGFSKSLGSLLVCRLLAGAAGAPVLAVGAGSTADMYPVHTRALASSVFIMMPFLGPSLGPVIGGFAAYYKGWRWTQWCTIFIGIAAFALVLPIQETYKKVILIRRAKKFGVQGPPLPPVKGWAYIKLLLTITLFRPVHMLGTEPIVLFLSLYSAFTFSVLFSFFAAYPFTFETVYGFNSWQYGLTFLGILIGVLLAVATTMLIDRKVYMKMHRALSDDKTVVAPEHRLYAAMAGALGVPIGLFWFAWSARASVHWISPVLAGIPFAWGNLSIFIASALYLIDVYGPMNGASAVAANGIARYGMGAIFPLFTFQMYERLGVGWATSLLGFIAVAMMPIPWVFFKYGPTIRSKSGYDTLKV</sequence>
<dbReference type="PROSITE" id="PS50850">
    <property type="entry name" value="MFS"/>
    <property type="match status" value="1"/>
</dbReference>
<evidence type="ECO:0000256" key="2">
    <source>
        <dbReference type="ARBA" id="ARBA00022692"/>
    </source>
</evidence>
<feature type="compositionally biased region" description="Basic and acidic residues" evidence="9">
    <location>
        <begin position="1"/>
        <end position="10"/>
    </location>
</feature>
<evidence type="ECO:0000256" key="5">
    <source>
        <dbReference type="ARBA" id="ARBA00038347"/>
    </source>
</evidence>
<dbReference type="GO" id="GO:0015606">
    <property type="term" value="F:spermidine transmembrane transporter activity"/>
    <property type="evidence" value="ECO:0007669"/>
    <property type="project" value="TreeGrafter"/>
</dbReference>
<keyword evidence="13" id="KW-1185">Reference proteome</keyword>
<evidence type="ECO:0000259" key="11">
    <source>
        <dbReference type="PROSITE" id="PS50850"/>
    </source>
</evidence>
<dbReference type="InterPro" id="IPR036259">
    <property type="entry name" value="MFS_trans_sf"/>
</dbReference>
<feature type="domain" description="Major facilitator superfamily (MFS) profile" evidence="11">
    <location>
        <begin position="105"/>
        <end position="535"/>
    </location>
</feature>
<evidence type="ECO:0000256" key="4">
    <source>
        <dbReference type="ARBA" id="ARBA00023136"/>
    </source>
</evidence>
<feature type="transmembrane region" description="Helical" evidence="10">
    <location>
        <begin position="261"/>
        <end position="280"/>
    </location>
</feature>
<dbReference type="PANTHER" id="PTHR23502:SF182">
    <property type="entry name" value="POLYAMINE TRANSPORTER, PUTATIVE-RELATED"/>
    <property type="match status" value="1"/>
</dbReference>
<dbReference type="FunFam" id="1.20.1250.20:FF:000011">
    <property type="entry name" value="MFS multidrug transporter, putative"/>
    <property type="match status" value="1"/>
</dbReference>
<dbReference type="Gene3D" id="1.20.1250.20">
    <property type="entry name" value="MFS general substrate transporter like domains"/>
    <property type="match status" value="1"/>
</dbReference>
<keyword evidence="4 10" id="KW-0472">Membrane</keyword>
<dbReference type="InterPro" id="IPR020846">
    <property type="entry name" value="MFS_dom"/>
</dbReference>
<dbReference type="CDD" id="cd17323">
    <property type="entry name" value="MFS_Tpo1_MDR_like"/>
    <property type="match status" value="1"/>
</dbReference>
<proteinExistence type="inferred from homology"/>
<evidence type="ECO:0000313" key="12">
    <source>
        <dbReference type="EMBL" id="KAK3051656.1"/>
    </source>
</evidence>
<keyword evidence="3 10" id="KW-1133">Transmembrane helix</keyword>
<feature type="transmembrane region" description="Helical" evidence="10">
    <location>
        <begin position="480"/>
        <end position="502"/>
    </location>
</feature>
<feature type="transmembrane region" description="Helical" evidence="10">
    <location>
        <begin position="172"/>
        <end position="190"/>
    </location>
</feature>
<feature type="transmembrane region" description="Helical" evidence="10">
    <location>
        <begin position="415"/>
        <end position="434"/>
    </location>
</feature>
<dbReference type="GO" id="GO:0005886">
    <property type="term" value="C:plasma membrane"/>
    <property type="evidence" value="ECO:0007669"/>
    <property type="project" value="TreeGrafter"/>
</dbReference>
<dbReference type="Proteomes" id="UP001271007">
    <property type="component" value="Unassembled WGS sequence"/>
</dbReference>
<dbReference type="EMBL" id="JAWDJX010000025">
    <property type="protein sequence ID" value="KAK3051656.1"/>
    <property type="molecule type" value="Genomic_DNA"/>
</dbReference>
<dbReference type="InterPro" id="IPR011701">
    <property type="entry name" value="MFS"/>
</dbReference>
<feature type="transmembrane region" description="Helical" evidence="10">
    <location>
        <begin position="332"/>
        <end position="354"/>
    </location>
</feature>
<organism evidence="12 13">
    <name type="scientific">Extremus antarcticus</name>
    <dbReference type="NCBI Taxonomy" id="702011"/>
    <lineage>
        <taxon>Eukaryota</taxon>
        <taxon>Fungi</taxon>
        <taxon>Dikarya</taxon>
        <taxon>Ascomycota</taxon>
        <taxon>Pezizomycotina</taxon>
        <taxon>Dothideomycetes</taxon>
        <taxon>Dothideomycetidae</taxon>
        <taxon>Mycosphaerellales</taxon>
        <taxon>Extremaceae</taxon>
        <taxon>Extremus</taxon>
    </lineage>
</organism>
<feature type="transmembrane region" description="Helical" evidence="10">
    <location>
        <begin position="196"/>
        <end position="217"/>
    </location>
</feature>
<comment type="subcellular location">
    <subcellularLocation>
        <location evidence="1">Membrane</location>
        <topology evidence="1">Multi-pass membrane protein</topology>
    </subcellularLocation>
</comment>
<feature type="transmembrane region" description="Helical" evidence="10">
    <location>
        <begin position="446"/>
        <end position="468"/>
    </location>
</feature>
<feature type="transmembrane region" description="Helical" evidence="10">
    <location>
        <begin position="366"/>
        <end position="390"/>
    </location>
</feature>
<feature type="compositionally biased region" description="Basic and acidic residues" evidence="9">
    <location>
        <begin position="24"/>
        <end position="36"/>
    </location>
</feature>
<comment type="function">
    <text evidence="6">MFS transporter; part of the gene cluster that mediates the biosynthesis of cercosporin, a light-activated, non-host-selective toxin. The perylenequinone chromophore of cercosporin absorbs light energy to attain an electronically-activated triplet state and produces active oxygen species such as the hydroxyl radical, superoxide, hydrogen peroxide or singlet oxygen upon reaction with oxygen molecules. These reactive oxygen species cause damage to various cellular components including lipids, proteins and nucleic acids. Responsible for secretion and accumulation of cercosporin, but does not play any roles in self-protection against the toxicity of cercosporin.</text>
</comment>
<feature type="transmembrane region" description="Helical" evidence="10">
    <location>
        <begin position="105"/>
        <end position="129"/>
    </location>
</feature>
<dbReference type="AlphaFoldDB" id="A0AAJ0DJR0"/>
<reference evidence="12" key="1">
    <citation type="submission" date="2023-04" db="EMBL/GenBank/DDBJ databases">
        <title>Black Yeasts Isolated from many extreme environments.</title>
        <authorList>
            <person name="Coleine C."/>
            <person name="Stajich J.E."/>
            <person name="Selbmann L."/>
        </authorList>
    </citation>
    <scope>NUCLEOTIDE SEQUENCE</scope>
    <source>
        <strain evidence="12">CCFEE 5312</strain>
    </source>
</reference>
<name>A0AAJ0DJR0_9PEZI</name>
<dbReference type="SUPFAM" id="SSF103473">
    <property type="entry name" value="MFS general substrate transporter"/>
    <property type="match status" value="1"/>
</dbReference>
<dbReference type="GO" id="GO:0000297">
    <property type="term" value="F:spermine transmembrane transporter activity"/>
    <property type="evidence" value="ECO:0007669"/>
    <property type="project" value="TreeGrafter"/>
</dbReference>
<dbReference type="Pfam" id="PF07690">
    <property type="entry name" value="MFS_1"/>
    <property type="match status" value="1"/>
</dbReference>
<evidence type="ECO:0000313" key="13">
    <source>
        <dbReference type="Proteomes" id="UP001271007"/>
    </source>
</evidence>
<feature type="transmembrane region" description="Helical" evidence="10">
    <location>
        <begin position="508"/>
        <end position="529"/>
    </location>
</feature>
<feature type="transmembrane region" description="Helical" evidence="10">
    <location>
        <begin position="229"/>
        <end position="255"/>
    </location>
</feature>
<evidence type="ECO:0000256" key="6">
    <source>
        <dbReference type="ARBA" id="ARBA00053977"/>
    </source>
</evidence>
<accession>A0AAJ0DJR0</accession>
<feature type="region of interest" description="Disordered" evidence="9">
    <location>
        <begin position="1"/>
        <end position="56"/>
    </location>
</feature>